<evidence type="ECO:0000313" key="2">
    <source>
        <dbReference type="Proteomes" id="UP000838308"/>
    </source>
</evidence>
<organism evidence="1 2">
    <name type="scientific">Neobacillus rhizosphaerae</name>
    <dbReference type="NCBI Taxonomy" id="2880965"/>
    <lineage>
        <taxon>Bacteria</taxon>
        <taxon>Bacillati</taxon>
        <taxon>Bacillota</taxon>
        <taxon>Bacilli</taxon>
        <taxon>Bacillales</taxon>
        <taxon>Bacillaceae</taxon>
        <taxon>Neobacillus</taxon>
    </lineage>
</organism>
<dbReference type="Pfam" id="PF14275">
    <property type="entry name" value="DUF4362"/>
    <property type="match status" value="1"/>
</dbReference>
<dbReference type="Proteomes" id="UP000838308">
    <property type="component" value="Unassembled WGS sequence"/>
</dbReference>
<protein>
    <recommendedName>
        <fullName evidence="3">DUF4362 domain-containing protein</fullName>
    </recommendedName>
</protein>
<proteinExistence type="predicted"/>
<comment type="caution">
    <text evidence="1">The sequence shown here is derived from an EMBL/GenBank/DDBJ whole genome shotgun (WGS) entry which is preliminary data.</text>
</comment>
<accession>A0ABM9ERN5</accession>
<evidence type="ECO:0000313" key="1">
    <source>
        <dbReference type="EMBL" id="CAH2715283.1"/>
    </source>
</evidence>
<dbReference type="EMBL" id="CALBWS010000015">
    <property type="protein sequence ID" value="CAH2715283.1"/>
    <property type="molecule type" value="Genomic_DNA"/>
</dbReference>
<name>A0ABM9ERN5_9BACI</name>
<gene>
    <name evidence="1" type="ORF">BACCIP111895_02467</name>
</gene>
<dbReference type="InterPro" id="IPR025372">
    <property type="entry name" value="DUF4362"/>
</dbReference>
<evidence type="ECO:0008006" key="3">
    <source>
        <dbReference type="Google" id="ProtNLM"/>
    </source>
</evidence>
<sequence>MIVFISIMSVLTVGCGLGKGTAGDLPNNHGPNKQSDNNEVKEIHGMIENIDRLNLFVENVDSGKDDEVRLTRYTIEGDPIFHDLTYHDAKLTIKMDTTKDKFGQGEVTTNVCKGIQKQESDTETKYILEECPNLPELLTISHDVDKEDYFAFDLKYGIGKKNEIDTKKQVLKKDLQNGEFVDVSDFQFSKKELNAIYKWMVYSNYLNEKKLTKECNQKPYESYVLDVWINSGSRHFEWSECDKSDDGKEMTKLVHNILDVLKKNSIYQSLPKVKGDHE</sequence>
<keyword evidence="2" id="KW-1185">Reference proteome</keyword>
<reference evidence="1" key="1">
    <citation type="submission" date="2022-04" db="EMBL/GenBank/DDBJ databases">
        <authorList>
            <person name="Criscuolo A."/>
        </authorList>
    </citation>
    <scope>NUCLEOTIDE SEQUENCE</scope>
    <source>
        <strain evidence="1">CIP111895</strain>
    </source>
</reference>